<gene>
    <name evidence="8" type="ORF">FOPG_09401</name>
</gene>
<dbReference type="SUPFAM" id="SSF49899">
    <property type="entry name" value="Concanavalin A-like lectins/glucanases"/>
    <property type="match status" value="1"/>
</dbReference>
<dbReference type="Gene3D" id="1.25.40.20">
    <property type="entry name" value="Ankyrin repeat-containing domain"/>
    <property type="match status" value="3"/>
</dbReference>
<feature type="transmembrane region" description="Helical" evidence="5">
    <location>
        <begin position="66"/>
        <end position="85"/>
    </location>
</feature>
<feature type="chain" id="PRO_5004942661" description="B30.2/SPRY domain-containing protein" evidence="6">
    <location>
        <begin position="28"/>
        <end position="1921"/>
    </location>
</feature>
<dbReference type="Proteomes" id="UP000030676">
    <property type="component" value="Unassembled WGS sequence"/>
</dbReference>
<dbReference type="Gene3D" id="2.60.120.920">
    <property type="match status" value="1"/>
</dbReference>
<dbReference type="PANTHER" id="PTHR24198">
    <property type="entry name" value="ANKYRIN REPEAT AND PROTEIN KINASE DOMAIN-CONTAINING PROTEIN"/>
    <property type="match status" value="1"/>
</dbReference>
<dbReference type="InterPro" id="IPR013320">
    <property type="entry name" value="ConA-like_dom_sf"/>
</dbReference>
<feature type="repeat" description="ANK" evidence="3">
    <location>
        <begin position="1208"/>
        <end position="1240"/>
    </location>
</feature>
<dbReference type="CDD" id="cd12885">
    <property type="entry name" value="SPRY_RanBP_like"/>
    <property type="match status" value="1"/>
</dbReference>
<proteinExistence type="predicted"/>
<dbReference type="InterPro" id="IPR043136">
    <property type="entry name" value="B30.2/SPRY_sf"/>
</dbReference>
<dbReference type="InterPro" id="IPR002110">
    <property type="entry name" value="Ankyrin_rpt"/>
</dbReference>
<feature type="compositionally biased region" description="Polar residues" evidence="4">
    <location>
        <begin position="163"/>
        <end position="172"/>
    </location>
</feature>
<name>X0HV12_FUSOX</name>
<keyword evidence="5" id="KW-0472">Membrane</keyword>
<feature type="region of interest" description="Disordered" evidence="4">
    <location>
        <begin position="163"/>
        <end position="184"/>
    </location>
</feature>
<feature type="repeat" description="ANK" evidence="3">
    <location>
        <begin position="1336"/>
        <end position="1359"/>
    </location>
</feature>
<sequence>MLFNDMKSTVGFRLFFVTLMASTTAAADDAEFAFNLFSDIAPVIALFGDQFARQFMSESLSWVDHLVFAMVPLGILTAITGAIRIQGSQVAKAFIGRARENKALAEIELMSSTSGEVCEMFNGNSIVRAMGKPKITEFLIFPEKYENLEEKYAMVDAKLKENTSMSDSTPMSEQELEKDDKPDDSCGIESFDSAISEKCNLMECKRRNESSSTAASLIPEHIVYQSQSTIWIQKQFAAVKAIVESCQPNSDVEEGNITIAKECEPPEGSPNLQLNLSSDYSDQMWLKKGRETAVAALIGVILQLGLVTIAAAMAFYLKPTSSSLFETKDYGFPCYVAGTVLLSVGTGLCSFIVERSTIEHSLEVVDTSKKDKPFSLLWVQRHQTVNDQTFNGYVILAGKKRRVITSRQNNTDESQQSKAEERLWQLVTLGAAGSAGIGFVAQFMGLRGLAFPCSIAQMGSIILMALVRAWVRRRLGRLPVNRVALAGYELDFLATHITFNPEFREFQWCKKKPQQPFGKQRAPTEFCRWGINTQDPKKPDISPKRSKDHVSILSPVSGSHPCSLPSSQQLLRVRERLGNLCRWKSKSSESAKSLALSIEHFMDIFFPSIQGAKGIDKDELRSLTWYVNTTRLSDQGVHLEKDNIRIRLERNPKGKWRAELGVIDAAMSLWMAAIEAKKLDQEQAENKKPSDDSSTWRRTQYGDDLTCEFGRIVGENLKGGVLKRDLSWWIGDMIASQCDPKGQDRSASRGTGNKSSTIRSKGHWSDGLDLVIGFKDESGDADACEFGIISTGRLPSILAQHLFTSFIRKAAKHLPRGFLLQPGPDDLRQVTIERVHRFDSQDFAQNWLRPRLHHRQLSDCVDKMASHGLGSVTEILLCIIPTLSQMGLLPNQEILGLMPRIRNRHNQPWVEVAMCFKELLQRVQIPSGEKVEKLTAAAIIHAMDFLSFAYEPYNESPKLSDELDSEIEQIVTKLVSPELSIAMKKIAPFYCLQLRSQNFINMFQQFSKLTEINKFVEILSESHEKFEEVERRDAPTESSDFLDKDFATEALGFTEKHFDLIAPIGYFGFERFNRARMFEKNKGLLGGRDVFGWTALHYWSVSREYYPSHELSSASKSGRLLEVRDSFGRTIMHTTAAISHKTSHSFYRLLEEQSTNSAAHGMYQTGLDGMTPLHLLSKSGAINCIKLLRDKLGESMRDTELVLKKDLWGRQALHIACKFGHDEIATELLKMGARSDQFDDFEKSPVDYFLNKRKAKRSGNPDEEQNDERPTPSELHNIEKPLSDGDREMFLKLSPNPDTKYQHGKTLMHIAVDIGDENTVAELHRKHFEIDAQDENGRSPLHYAINASQIAIAKSLMDNFKADATLKDSQGMTALLLSASLGLEEMVKFLVRIPRSYDLSEKDSHGYTALHLSILKNRQDVAMFLLGFDQKEDDLFADDRQSLLITACREGLSWAVPKILCRWPQLIDKSGQWDQPPISWACEEGHDEIVKQLIDHLEKKPDEKPNVLNQTATRWFNYTPLHFAAKLSDSKCLSHLLAQDSVKFAPDEDGKKPLQLAIEGEHMDNLQMLLLDKRTPPEERIKHAKEFVASPPSDEFGSIVSDILQSLTEKGLDGFLLWLLEKISNINSESPIGMLASNWRQEPWERFKSPWELASLYSHAGFKKTIESYDGDKNGLDEDGWSCVDYVKSFNRAGTFNGLLDYLERHTASISSPKFPTGLVGKEFQQTVKIGTCPAVGHSNCAKVHRVRVVQEDDNVTKVCLRSDHCISARDDYFYFEVRITNEAPCRWLGIGFCERDTEQDQMPGWFERSWAYHVDDGRFFINSDDSFPSSDFGDRGLFGSYFVLGACLNMKTGQGFCTRNGKRLDMGGAFSSPDERFSYGKLYPCVGFDVSSEGVGLDFEVNFDGSGQHAFEYKGPFTFD</sequence>
<evidence type="ECO:0000313" key="8">
    <source>
        <dbReference type="EMBL" id="EXL75726.1"/>
    </source>
</evidence>
<feature type="domain" description="B30.2/SPRY" evidence="7">
    <location>
        <begin position="1710"/>
        <end position="1905"/>
    </location>
</feature>
<dbReference type="PROSITE" id="PS50088">
    <property type="entry name" value="ANK_REPEAT"/>
    <property type="match status" value="3"/>
</dbReference>
<evidence type="ECO:0000256" key="1">
    <source>
        <dbReference type="ARBA" id="ARBA00022737"/>
    </source>
</evidence>
<keyword evidence="6" id="KW-0732">Signal</keyword>
<feature type="transmembrane region" description="Helical" evidence="5">
    <location>
        <begin position="423"/>
        <end position="443"/>
    </location>
</feature>
<dbReference type="InterPro" id="IPR003877">
    <property type="entry name" value="SPRY_dom"/>
</dbReference>
<organism evidence="8">
    <name type="scientific">Fusarium oxysporum f. sp. conglutinans race 2 54008</name>
    <dbReference type="NCBI Taxonomy" id="1089457"/>
    <lineage>
        <taxon>Eukaryota</taxon>
        <taxon>Fungi</taxon>
        <taxon>Dikarya</taxon>
        <taxon>Ascomycota</taxon>
        <taxon>Pezizomycotina</taxon>
        <taxon>Sordariomycetes</taxon>
        <taxon>Hypocreomycetidae</taxon>
        <taxon>Hypocreales</taxon>
        <taxon>Nectriaceae</taxon>
        <taxon>Fusarium</taxon>
        <taxon>Fusarium oxysporum species complex</taxon>
    </lineage>
</organism>
<evidence type="ECO:0000256" key="3">
    <source>
        <dbReference type="PROSITE-ProRule" id="PRU00023"/>
    </source>
</evidence>
<dbReference type="InterPro" id="IPR044736">
    <property type="entry name" value="Gid1/RanBPM/SPLA_SPRY"/>
</dbReference>
<feature type="region of interest" description="Disordered" evidence="4">
    <location>
        <begin position="1252"/>
        <end position="1281"/>
    </location>
</feature>
<evidence type="ECO:0000256" key="6">
    <source>
        <dbReference type="SAM" id="SignalP"/>
    </source>
</evidence>
<dbReference type="Pfam" id="PF00622">
    <property type="entry name" value="SPRY"/>
    <property type="match status" value="1"/>
</dbReference>
<dbReference type="EMBL" id="JH658858">
    <property type="protein sequence ID" value="EXL75726.1"/>
    <property type="molecule type" value="Genomic_DNA"/>
</dbReference>
<dbReference type="PANTHER" id="PTHR24198:SF165">
    <property type="entry name" value="ANKYRIN REPEAT-CONTAINING PROTEIN-RELATED"/>
    <property type="match status" value="1"/>
</dbReference>
<dbReference type="OrthoDB" id="194358at2759"/>
<feature type="region of interest" description="Disordered" evidence="4">
    <location>
        <begin position="739"/>
        <end position="761"/>
    </location>
</feature>
<keyword evidence="2 3" id="KW-0040">ANK repeat</keyword>
<protein>
    <recommendedName>
        <fullName evidence="7">B30.2/SPRY domain-containing protein</fullName>
    </recommendedName>
</protein>
<evidence type="ECO:0000256" key="4">
    <source>
        <dbReference type="SAM" id="MobiDB-lite"/>
    </source>
</evidence>
<dbReference type="SMART" id="SM00248">
    <property type="entry name" value="ANK"/>
    <property type="match status" value="9"/>
</dbReference>
<dbReference type="SUPFAM" id="SSF48403">
    <property type="entry name" value="Ankyrin repeat"/>
    <property type="match status" value="2"/>
</dbReference>
<reference evidence="8" key="2">
    <citation type="submission" date="2012-05" db="EMBL/GenBank/DDBJ databases">
        <title>The Genome Annotation of Fusarium oxysporum PHW808.</title>
        <authorList>
            <consortium name="The Broad Institute Genomics Platform"/>
            <person name="Ma L.-J."/>
            <person name="Corby-Kistler H."/>
            <person name="Broz K."/>
            <person name="Gale L.R."/>
            <person name="Jonkers W."/>
            <person name="O'Donnell K."/>
            <person name="Ploetz R."/>
            <person name="Steinberg C."/>
            <person name="Schwartz D.C."/>
            <person name="VanEtten H."/>
            <person name="Zhou S."/>
            <person name="Young S.K."/>
            <person name="Zeng Q."/>
            <person name="Gargeya S."/>
            <person name="Fitzgerald M."/>
            <person name="Abouelleil A."/>
            <person name="Alvarado L."/>
            <person name="Chapman S.B."/>
            <person name="Gainer-Dewar J."/>
            <person name="Goldberg J."/>
            <person name="Griggs A."/>
            <person name="Gujja S."/>
            <person name="Hansen M."/>
            <person name="Howarth C."/>
            <person name="Imamovic A."/>
            <person name="Ireland A."/>
            <person name="Larimer J."/>
            <person name="McCowan C."/>
            <person name="Murphy C."/>
            <person name="Pearson M."/>
            <person name="Poon T.W."/>
            <person name="Priest M."/>
            <person name="Roberts A."/>
            <person name="Saif S."/>
            <person name="Shea T."/>
            <person name="Sykes S."/>
            <person name="Wortman J."/>
            <person name="Nusbaum C."/>
            <person name="Birren B."/>
        </authorList>
    </citation>
    <scope>NUCLEOTIDE SEQUENCE</scope>
    <source>
        <strain evidence="8">54008</strain>
    </source>
</reference>
<dbReference type="HOGENOM" id="CLU_001887_1_0_1"/>
<feature type="transmembrane region" description="Helical" evidence="5">
    <location>
        <begin position="293"/>
        <end position="318"/>
    </location>
</feature>
<feature type="signal peptide" evidence="6">
    <location>
        <begin position="1"/>
        <end position="27"/>
    </location>
</feature>
<evidence type="ECO:0000256" key="5">
    <source>
        <dbReference type="SAM" id="Phobius"/>
    </source>
</evidence>
<feature type="transmembrane region" description="Helical" evidence="5">
    <location>
        <begin position="330"/>
        <end position="353"/>
    </location>
</feature>
<reference evidence="8" key="1">
    <citation type="submission" date="2011-11" db="EMBL/GenBank/DDBJ databases">
        <title>The Genome Sequence of Fusarium oxysporum PHW808.</title>
        <authorList>
            <consortium name="The Broad Institute Genome Sequencing Platform"/>
            <person name="Ma L.-J."/>
            <person name="Gale L.R."/>
            <person name="Schwartz D.C."/>
            <person name="Zhou S."/>
            <person name="Corby-Kistler H."/>
            <person name="Young S.K."/>
            <person name="Zeng Q."/>
            <person name="Gargeya S."/>
            <person name="Fitzgerald M."/>
            <person name="Haas B."/>
            <person name="Abouelleil A."/>
            <person name="Alvarado L."/>
            <person name="Arachchi H.M."/>
            <person name="Berlin A."/>
            <person name="Brown A."/>
            <person name="Chapman S.B."/>
            <person name="Chen Z."/>
            <person name="Dunbar C."/>
            <person name="Freedman E."/>
            <person name="Gearin G."/>
            <person name="Goldberg J."/>
            <person name="Griggs A."/>
            <person name="Gujja S."/>
            <person name="Heiman D."/>
            <person name="Howarth C."/>
            <person name="Larson L."/>
            <person name="Lui A."/>
            <person name="MacDonald P.J.P."/>
            <person name="Montmayeur A."/>
            <person name="Murphy C."/>
            <person name="Neiman D."/>
            <person name="Pearson M."/>
            <person name="Priest M."/>
            <person name="Roberts A."/>
            <person name="Saif S."/>
            <person name="Shea T."/>
            <person name="Shenoy N."/>
            <person name="Sisk P."/>
            <person name="Stolte C."/>
            <person name="Sykes S."/>
            <person name="Wortman J."/>
            <person name="Nusbaum C."/>
            <person name="Birren B."/>
        </authorList>
    </citation>
    <scope>NUCLEOTIDE SEQUENCE [LARGE SCALE GENOMIC DNA]</scope>
    <source>
        <strain evidence="8">54008</strain>
    </source>
</reference>
<accession>X0HV12</accession>
<keyword evidence="1" id="KW-0677">Repeat</keyword>
<dbReference type="InterPro" id="IPR036770">
    <property type="entry name" value="Ankyrin_rpt-contain_sf"/>
</dbReference>
<dbReference type="InterPro" id="IPR001870">
    <property type="entry name" value="B30.2/SPRY"/>
</dbReference>
<dbReference type="PROSITE" id="PS50188">
    <property type="entry name" value="B302_SPRY"/>
    <property type="match status" value="1"/>
</dbReference>
<keyword evidence="5" id="KW-1133">Transmembrane helix</keyword>
<dbReference type="Pfam" id="PF12796">
    <property type="entry name" value="Ank_2"/>
    <property type="match status" value="3"/>
</dbReference>
<evidence type="ECO:0000256" key="2">
    <source>
        <dbReference type="ARBA" id="ARBA00023043"/>
    </source>
</evidence>
<evidence type="ECO:0000259" key="7">
    <source>
        <dbReference type="PROSITE" id="PS50188"/>
    </source>
</evidence>
<keyword evidence="5" id="KW-0812">Transmembrane</keyword>
<feature type="compositionally biased region" description="Basic and acidic residues" evidence="4">
    <location>
        <begin position="1267"/>
        <end position="1281"/>
    </location>
</feature>
<feature type="compositionally biased region" description="Polar residues" evidence="4">
    <location>
        <begin position="748"/>
        <end position="759"/>
    </location>
</feature>
<feature type="repeat" description="ANK" evidence="3">
    <location>
        <begin position="1303"/>
        <end position="1335"/>
    </location>
</feature>
<dbReference type="PROSITE" id="PS50297">
    <property type="entry name" value="ANK_REP_REGION"/>
    <property type="match status" value="2"/>
</dbReference>